<evidence type="ECO:0000313" key="3">
    <source>
        <dbReference type="EMBL" id="GGA46238.1"/>
    </source>
</evidence>
<dbReference type="RefSeq" id="WP_164735083.1">
    <property type="nucleotide sequence ID" value="NZ_BMKB01000002.1"/>
</dbReference>
<evidence type="ECO:0000259" key="2">
    <source>
        <dbReference type="Pfam" id="PF09917"/>
    </source>
</evidence>
<keyword evidence="4" id="KW-1185">Reference proteome</keyword>
<name>A0A916VWB4_9HYPH</name>
<evidence type="ECO:0000256" key="1">
    <source>
        <dbReference type="SAM" id="SignalP"/>
    </source>
</evidence>
<comment type="caution">
    <text evidence="3">The sequence shown here is derived from an EMBL/GenBank/DDBJ whole genome shotgun (WGS) entry which is preliminary data.</text>
</comment>
<dbReference type="Proteomes" id="UP000596977">
    <property type="component" value="Unassembled WGS sequence"/>
</dbReference>
<evidence type="ECO:0000313" key="4">
    <source>
        <dbReference type="Proteomes" id="UP000596977"/>
    </source>
</evidence>
<feature type="signal peptide" evidence="1">
    <location>
        <begin position="1"/>
        <end position="22"/>
    </location>
</feature>
<organism evidence="3 4">
    <name type="scientific">Pelagibacterium lentulum</name>
    <dbReference type="NCBI Taxonomy" id="2029865"/>
    <lineage>
        <taxon>Bacteria</taxon>
        <taxon>Pseudomonadati</taxon>
        <taxon>Pseudomonadota</taxon>
        <taxon>Alphaproteobacteria</taxon>
        <taxon>Hyphomicrobiales</taxon>
        <taxon>Devosiaceae</taxon>
        <taxon>Pelagibacterium</taxon>
    </lineage>
</organism>
<reference evidence="3 4" key="1">
    <citation type="journal article" date="2014" name="Int. J. Syst. Evol. Microbiol.">
        <title>Complete genome sequence of Corynebacterium casei LMG S-19264T (=DSM 44701T), isolated from a smear-ripened cheese.</title>
        <authorList>
            <consortium name="US DOE Joint Genome Institute (JGI-PGF)"/>
            <person name="Walter F."/>
            <person name="Albersmeier A."/>
            <person name="Kalinowski J."/>
            <person name="Ruckert C."/>
        </authorList>
    </citation>
    <scope>NUCLEOTIDE SEQUENCE [LARGE SCALE GENOMIC DNA]</scope>
    <source>
        <strain evidence="3 4">CGMCC 1.15896</strain>
    </source>
</reference>
<protein>
    <recommendedName>
        <fullName evidence="2">DUF2147 domain-containing protein</fullName>
    </recommendedName>
</protein>
<accession>A0A916VWB4</accession>
<dbReference type="InterPro" id="IPR019223">
    <property type="entry name" value="DUF2147"/>
</dbReference>
<sequence>MLQWIKLILVVSLAATPFASVAQDLPSPEGLWEVDSEDSRYEVELCGEDNDHLCGTLVWLGDGADNEDNRPYLNTMIVDHAVPVDENEWEGTLELFGHSANGTIEQIDANTIELVGCTLLIVCRSYRLHRIS</sequence>
<keyword evidence="1" id="KW-0732">Signal</keyword>
<feature type="domain" description="DUF2147" evidence="2">
    <location>
        <begin position="30"/>
        <end position="130"/>
    </location>
</feature>
<proteinExistence type="predicted"/>
<gene>
    <name evidence="3" type="ORF">GCM10011499_14980</name>
</gene>
<feature type="chain" id="PRO_5037548485" description="DUF2147 domain-containing protein" evidence="1">
    <location>
        <begin position="23"/>
        <end position="132"/>
    </location>
</feature>
<dbReference type="Pfam" id="PF09917">
    <property type="entry name" value="DUF2147"/>
    <property type="match status" value="1"/>
</dbReference>
<dbReference type="EMBL" id="BMKB01000002">
    <property type="protein sequence ID" value="GGA46238.1"/>
    <property type="molecule type" value="Genomic_DNA"/>
</dbReference>
<dbReference type="AlphaFoldDB" id="A0A916VWB4"/>